<dbReference type="eggNOG" id="ENOG502SU3W">
    <property type="taxonomic scope" value="Eukaryota"/>
</dbReference>
<feature type="compositionally biased region" description="Low complexity" evidence="1">
    <location>
        <begin position="559"/>
        <end position="579"/>
    </location>
</feature>
<evidence type="ECO:0000256" key="2">
    <source>
        <dbReference type="SAM" id="SignalP"/>
    </source>
</evidence>
<feature type="chain" id="PRO_5005711363" description="Peptidase A1 domain-containing protein" evidence="2">
    <location>
        <begin position="21"/>
        <end position="609"/>
    </location>
</feature>
<accession>S8BCR1</accession>
<dbReference type="EMBL" id="AQGS01000810">
    <property type="protein sequence ID" value="EPS36993.1"/>
    <property type="molecule type" value="Genomic_DNA"/>
</dbReference>
<dbReference type="OrthoDB" id="5327321at2759"/>
<proteinExistence type="predicted"/>
<reference evidence="3 4" key="1">
    <citation type="journal article" date="2013" name="PLoS Genet.">
        <title>Genomic mechanisms accounting for the adaptation to parasitism in nematode-trapping fungi.</title>
        <authorList>
            <person name="Meerupati T."/>
            <person name="Andersson K.M."/>
            <person name="Friman E."/>
            <person name="Kumar D."/>
            <person name="Tunlid A."/>
            <person name="Ahren D."/>
        </authorList>
    </citation>
    <scope>NUCLEOTIDE SEQUENCE [LARGE SCALE GENOMIC DNA]</scope>
    <source>
        <strain evidence="3 4">CBS 200.50</strain>
    </source>
</reference>
<dbReference type="Proteomes" id="UP000015100">
    <property type="component" value="Unassembled WGS sequence"/>
</dbReference>
<dbReference type="OMA" id="YPDITKC"/>
<comment type="caution">
    <text evidence="3">The sequence shown here is derived from an EMBL/GenBank/DDBJ whole genome shotgun (WGS) entry which is preliminary data.</text>
</comment>
<evidence type="ECO:0000313" key="4">
    <source>
        <dbReference type="Proteomes" id="UP000015100"/>
    </source>
</evidence>
<keyword evidence="4" id="KW-1185">Reference proteome</keyword>
<reference evidence="4" key="2">
    <citation type="submission" date="2013-04" db="EMBL/GenBank/DDBJ databases">
        <title>Genomic mechanisms accounting for the adaptation to parasitism in nematode-trapping fungi.</title>
        <authorList>
            <person name="Ahren D.G."/>
        </authorList>
    </citation>
    <scope>NUCLEOTIDE SEQUENCE [LARGE SCALE GENOMIC DNA]</scope>
    <source>
        <strain evidence="4">CBS 200.50</strain>
    </source>
</reference>
<evidence type="ECO:0000313" key="3">
    <source>
        <dbReference type="EMBL" id="EPS36993.1"/>
    </source>
</evidence>
<dbReference type="AlphaFoldDB" id="S8BCR1"/>
<feature type="region of interest" description="Disordered" evidence="1">
    <location>
        <begin position="516"/>
        <end position="538"/>
    </location>
</feature>
<sequence length="609" mass="65329">MFWPSSALILLTLSSARVVAQFSIAIPATNTTDPVTGPGTETTRARGEGIETVKPSDTSGGSCCFVVQDFISEFYWQAYSIYTVDETITFIIRNITVLPTGNITNVQTLPNVKTRVNEDYTDVYPYSYSSDPLRPPSIIAHNLAPGPKTYDENLSSVNGTMTVTGGTTIYSPTVFDIYYGVKIIVVPPVTDDKGNIACATNSVTQLRPLIDPDRSRTFTGINSHAQAYYGGYGTLSEQATTRTETGVTFPPITGTELPSTITYIETVTGSQLQFMITNSATPAVVADITFTTPYIRIPPPTETVTYEDLKHDACHLGQDNPQEMWGFLPQEIIDVVISNPVYSAQYPDITKCLPGGPSIVVALAFYCDHPYGVAPRPTLTSFKDFIYIPSVPPDFHASPTATSDKTAFPIQTEHPITMPPASSIGRLLGSSNPASKTVTGSNAPGAEQPNSSKEQSPTTRIGDQNTITPTLSTARPSGLQTMDPTKLRKFLNIISASLVPSAPDPQLATKSTDIQRYSESSDSSGFTPTATTVGLDEDPTAVSSPLYTILSAGADVPQGTEPPGGTYTSTPSTSTGLGTVEPPTSRAFVFTLPRRIWLLCPILITAIFY</sequence>
<feature type="region of interest" description="Disordered" evidence="1">
    <location>
        <begin position="554"/>
        <end position="580"/>
    </location>
</feature>
<dbReference type="HOGENOM" id="CLU_448346_0_0_1"/>
<feature type="region of interest" description="Disordered" evidence="1">
    <location>
        <begin position="413"/>
        <end position="481"/>
    </location>
</feature>
<feature type="compositionally biased region" description="Polar residues" evidence="1">
    <location>
        <begin position="516"/>
        <end position="532"/>
    </location>
</feature>
<keyword evidence="2" id="KW-0732">Signal</keyword>
<evidence type="ECO:0000256" key="1">
    <source>
        <dbReference type="SAM" id="MobiDB-lite"/>
    </source>
</evidence>
<evidence type="ECO:0008006" key="5">
    <source>
        <dbReference type="Google" id="ProtNLM"/>
    </source>
</evidence>
<feature type="signal peptide" evidence="2">
    <location>
        <begin position="1"/>
        <end position="20"/>
    </location>
</feature>
<organism evidence="3 4">
    <name type="scientific">Dactylellina haptotyla (strain CBS 200.50)</name>
    <name type="common">Nematode-trapping fungus</name>
    <name type="synonym">Monacrosporium haptotylum</name>
    <dbReference type="NCBI Taxonomy" id="1284197"/>
    <lineage>
        <taxon>Eukaryota</taxon>
        <taxon>Fungi</taxon>
        <taxon>Dikarya</taxon>
        <taxon>Ascomycota</taxon>
        <taxon>Pezizomycotina</taxon>
        <taxon>Orbiliomycetes</taxon>
        <taxon>Orbiliales</taxon>
        <taxon>Orbiliaceae</taxon>
        <taxon>Dactylellina</taxon>
    </lineage>
</organism>
<feature type="compositionally biased region" description="Polar residues" evidence="1">
    <location>
        <begin position="429"/>
        <end position="481"/>
    </location>
</feature>
<gene>
    <name evidence="3" type="ORF">H072_9436</name>
</gene>
<name>S8BCR1_DACHA</name>
<protein>
    <recommendedName>
        <fullName evidence="5">Peptidase A1 domain-containing protein</fullName>
    </recommendedName>
</protein>